<sequence>MFAGPGFCLPDPAFACRKILVSCRPFQVQIIHVVAALC</sequence>
<evidence type="ECO:0000313" key="1">
    <source>
        <dbReference type="EMBL" id="GKV35034.1"/>
    </source>
</evidence>
<reference evidence="1 2" key="1">
    <citation type="journal article" date="2021" name="Commun. Biol.">
        <title>The genome of Shorea leprosula (Dipterocarpaceae) highlights the ecological relevance of drought in aseasonal tropical rainforests.</title>
        <authorList>
            <person name="Ng K.K.S."/>
            <person name="Kobayashi M.J."/>
            <person name="Fawcett J.A."/>
            <person name="Hatakeyama M."/>
            <person name="Paape T."/>
            <person name="Ng C.H."/>
            <person name="Ang C.C."/>
            <person name="Tnah L.H."/>
            <person name="Lee C.T."/>
            <person name="Nishiyama T."/>
            <person name="Sese J."/>
            <person name="O'Brien M.J."/>
            <person name="Copetti D."/>
            <person name="Mohd Noor M.I."/>
            <person name="Ong R.C."/>
            <person name="Putra M."/>
            <person name="Sireger I.Z."/>
            <person name="Indrioko S."/>
            <person name="Kosugi Y."/>
            <person name="Izuno A."/>
            <person name="Isagi Y."/>
            <person name="Lee S.L."/>
            <person name="Shimizu K.K."/>
        </authorList>
    </citation>
    <scope>NUCLEOTIDE SEQUENCE [LARGE SCALE GENOMIC DNA]</scope>
    <source>
        <strain evidence="1">214</strain>
    </source>
</reference>
<dbReference type="EMBL" id="BPVZ01000108">
    <property type="protein sequence ID" value="GKV35034.1"/>
    <property type="molecule type" value="Genomic_DNA"/>
</dbReference>
<proteinExistence type="predicted"/>
<keyword evidence="2" id="KW-1185">Reference proteome</keyword>
<accession>A0AAV5LDP1</accession>
<name>A0AAV5LDP1_9ROSI</name>
<comment type="caution">
    <text evidence="1">The sequence shown here is derived from an EMBL/GenBank/DDBJ whole genome shotgun (WGS) entry which is preliminary data.</text>
</comment>
<dbReference type="AlphaFoldDB" id="A0AAV5LDP1"/>
<evidence type="ECO:0000313" key="2">
    <source>
        <dbReference type="Proteomes" id="UP001054252"/>
    </source>
</evidence>
<gene>
    <name evidence="1" type="ORF">SLEP1_g43354</name>
</gene>
<organism evidence="1 2">
    <name type="scientific">Rubroshorea leprosula</name>
    <dbReference type="NCBI Taxonomy" id="152421"/>
    <lineage>
        <taxon>Eukaryota</taxon>
        <taxon>Viridiplantae</taxon>
        <taxon>Streptophyta</taxon>
        <taxon>Embryophyta</taxon>
        <taxon>Tracheophyta</taxon>
        <taxon>Spermatophyta</taxon>
        <taxon>Magnoliopsida</taxon>
        <taxon>eudicotyledons</taxon>
        <taxon>Gunneridae</taxon>
        <taxon>Pentapetalae</taxon>
        <taxon>rosids</taxon>
        <taxon>malvids</taxon>
        <taxon>Malvales</taxon>
        <taxon>Dipterocarpaceae</taxon>
        <taxon>Rubroshorea</taxon>
    </lineage>
</organism>
<protein>
    <submittedName>
        <fullName evidence="1">Uncharacterized protein</fullName>
    </submittedName>
</protein>
<dbReference type="Proteomes" id="UP001054252">
    <property type="component" value="Unassembled WGS sequence"/>
</dbReference>